<dbReference type="GO" id="GO:0006265">
    <property type="term" value="P:DNA topological change"/>
    <property type="evidence" value="ECO:0007669"/>
    <property type="project" value="InterPro"/>
</dbReference>
<sequence length="84" mass="9134">MAQGQNRNRKLIPQAANAMEQFKYETAAELGIPNYQGYLGDLPSRMNGAVGGNMVKKMVAAYEQSLAQGQQPPTPQVTNQQPTP</sequence>
<evidence type="ECO:0000256" key="1">
    <source>
        <dbReference type="ARBA" id="ARBA00003863"/>
    </source>
</evidence>
<dbReference type="InterPro" id="IPR050847">
    <property type="entry name" value="SASP_DNA-binding"/>
</dbReference>
<dbReference type="PANTHER" id="PTHR36107:SF1">
    <property type="entry name" value="SMALL, ACID-SOLUBLE SPORE PROTEIN A"/>
    <property type="match status" value="1"/>
</dbReference>
<organism evidence="4 5">
    <name type="scientific">Sporotomaculum syntrophicum</name>
    <dbReference type="NCBI Taxonomy" id="182264"/>
    <lineage>
        <taxon>Bacteria</taxon>
        <taxon>Bacillati</taxon>
        <taxon>Bacillota</taxon>
        <taxon>Clostridia</taxon>
        <taxon>Eubacteriales</taxon>
        <taxon>Desulfallaceae</taxon>
        <taxon>Sporotomaculum</taxon>
    </lineage>
</organism>
<dbReference type="OrthoDB" id="1683773at2"/>
<dbReference type="Pfam" id="PF00269">
    <property type="entry name" value="SASP"/>
    <property type="match status" value="1"/>
</dbReference>
<dbReference type="InterPro" id="IPR001448">
    <property type="entry name" value="SASP_alpha/beta-type"/>
</dbReference>
<evidence type="ECO:0000256" key="3">
    <source>
        <dbReference type="SAM" id="MobiDB-lite"/>
    </source>
</evidence>
<reference evidence="4" key="1">
    <citation type="submission" date="2016-02" db="EMBL/GenBank/DDBJ databases">
        <title>Draft Genome Sequence of Sporotomaculum syntrophicum Strain FB, a Syntrophic Benzoate Degrader.</title>
        <authorList>
            <person name="Nobu M.K."/>
            <person name="Narihiro T."/>
            <person name="Qiu Y.-L."/>
            <person name="Ohashi A."/>
            <person name="Liu W.-T."/>
            <person name="Yuji S."/>
        </authorList>
    </citation>
    <scope>NUCLEOTIDE SEQUENCE</scope>
    <source>
        <strain evidence="4">FB</strain>
    </source>
</reference>
<dbReference type="AlphaFoldDB" id="A0A9D2WRV2"/>
<dbReference type="RefSeq" id="WP_161821337.1">
    <property type="nucleotide sequence ID" value="NZ_LSRS01000002.1"/>
</dbReference>
<dbReference type="EMBL" id="LSRS01000002">
    <property type="protein sequence ID" value="KAF1086224.1"/>
    <property type="molecule type" value="Genomic_DNA"/>
</dbReference>
<keyword evidence="2" id="KW-0749">Sporulation</keyword>
<gene>
    <name evidence="4" type="primary">sspC2_2</name>
    <name evidence="4" type="ORF">SPSYN_00968</name>
</gene>
<feature type="region of interest" description="Disordered" evidence="3">
    <location>
        <begin position="65"/>
        <end position="84"/>
    </location>
</feature>
<name>A0A9D2WRV2_9FIRM</name>
<dbReference type="GO" id="GO:0003690">
    <property type="term" value="F:double-stranded DNA binding"/>
    <property type="evidence" value="ECO:0007669"/>
    <property type="project" value="InterPro"/>
</dbReference>
<dbReference type="Gene3D" id="6.10.10.80">
    <property type="entry name" value="Small, acid-soluble spore protein, alpha/beta type-like"/>
    <property type="match status" value="1"/>
</dbReference>
<proteinExistence type="predicted"/>
<dbReference type="InterPro" id="IPR038300">
    <property type="entry name" value="SASP_sf_alpha/beta"/>
</dbReference>
<evidence type="ECO:0000256" key="2">
    <source>
        <dbReference type="ARBA" id="ARBA00022969"/>
    </source>
</evidence>
<evidence type="ECO:0000313" key="5">
    <source>
        <dbReference type="Proteomes" id="UP000798488"/>
    </source>
</evidence>
<accession>A0A9D2WRV2</accession>
<dbReference type="GO" id="GO:0030435">
    <property type="term" value="P:sporulation resulting in formation of a cellular spore"/>
    <property type="evidence" value="ECO:0007669"/>
    <property type="project" value="UniProtKB-KW"/>
</dbReference>
<protein>
    <submittedName>
        <fullName evidence="4">Small, acid-soluble spore protein C2</fullName>
    </submittedName>
</protein>
<dbReference type="PANTHER" id="PTHR36107">
    <property type="entry name" value="SMALL, ACID-SOLUBLE SPORE PROTEIN A"/>
    <property type="match status" value="1"/>
</dbReference>
<comment type="caution">
    <text evidence="4">The sequence shown here is derived from an EMBL/GenBank/DDBJ whole genome shotgun (WGS) entry which is preliminary data.</text>
</comment>
<evidence type="ECO:0000313" key="4">
    <source>
        <dbReference type="EMBL" id="KAF1086224.1"/>
    </source>
</evidence>
<keyword evidence="5" id="KW-1185">Reference proteome</keyword>
<comment type="function">
    <text evidence="1">SASP are bound to spore DNA. They are double-stranded DNA-binding proteins that cause DNA to change to an a-like conformation. They protect the DNA backbone from chemical and enzymatic cleavage and are thus involved in dormant spore's high resistance to UV light.</text>
</comment>
<dbReference type="Proteomes" id="UP000798488">
    <property type="component" value="Unassembled WGS sequence"/>
</dbReference>